<evidence type="ECO:0000313" key="8">
    <source>
        <dbReference type="Proteomes" id="UP000637906"/>
    </source>
</evidence>
<dbReference type="Proteomes" id="UP000637906">
    <property type="component" value="Unassembled WGS sequence"/>
</dbReference>
<sequence>MFKFLKKKNDIKNSDNNIEHQQNNWYSNRYNLIVIQRNVLLLLLLLLFGVITISIVTILKVSTSKTIEPFVVEIEKKSGIVTLVNPITVKQYSADEVLNNHFIVEYIRIRELFDPNNFQYNYHIKVRMFSTQKVYTEFRNFINPNNANSPVNLYANVSDSELKIRSIQNLSPGQVQVRFTLEFNEKNGNIIKKDKIATLSFEYVSMEMNEQQRYINPLGFRITYYRSDNEFL</sequence>
<dbReference type="SUPFAM" id="SSF54427">
    <property type="entry name" value="NTF2-like"/>
    <property type="match status" value="1"/>
</dbReference>
<dbReference type="AlphaFoldDB" id="A0A8J3HS98"/>
<keyword evidence="8" id="KW-1185">Reference proteome</keyword>
<dbReference type="InterPro" id="IPR026264">
    <property type="entry name" value="VirB8/PtlE"/>
</dbReference>
<dbReference type="Pfam" id="PF04335">
    <property type="entry name" value="VirB8"/>
    <property type="match status" value="1"/>
</dbReference>
<dbReference type="GO" id="GO:0030255">
    <property type="term" value="P:protein secretion by the type IV secretion system"/>
    <property type="evidence" value="ECO:0007669"/>
    <property type="project" value="InterPro"/>
</dbReference>
<gene>
    <name evidence="7" type="primary">virB8</name>
    <name evidence="7" type="ORF">sL5_03260</name>
</gene>
<evidence type="ECO:0000259" key="6">
    <source>
        <dbReference type="Pfam" id="PF04335"/>
    </source>
</evidence>
<dbReference type="CDD" id="cd16424">
    <property type="entry name" value="VirB8"/>
    <property type="match status" value="1"/>
</dbReference>
<comment type="caution">
    <text evidence="7">The sequence shown here is derived from an EMBL/GenBank/DDBJ whole genome shotgun (WGS) entry which is preliminary data.</text>
</comment>
<dbReference type="EMBL" id="BNGU01000009">
    <property type="protein sequence ID" value="GHM59333.1"/>
    <property type="molecule type" value="Genomic_DNA"/>
</dbReference>
<proteinExistence type="predicted"/>
<feature type="domain" description="Bacterial virulence protein VirB8" evidence="6">
    <location>
        <begin position="23"/>
        <end position="230"/>
    </location>
</feature>
<evidence type="ECO:0000313" key="7">
    <source>
        <dbReference type="EMBL" id="GHM59333.1"/>
    </source>
</evidence>
<name>A0A8J3HS98_9RICK</name>
<feature type="transmembrane region" description="Helical" evidence="5">
    <location>
        <begin position="39"/>
        <end position="59"/>
    </location>
</feature>
<accession>A0A8J3HS98</accession>
<dbReference type="Gene3D" id="3.10.450.230">
    <property type="entry name" value="VirB8 protein"/>
    <property type="match status" value="1"/>
</dbReference>
<evidence type="ECO:0000256" key="4">
    <source>
        <dbReference type="ARBA" id="ARBA00023136"/>
    </source>
</evidence>
<evidence type="ECO:0000256" key="5">
    <source>
        <dbReference type="SAM" id="Phobius"/>
    </source>
</evidence>
<keyword evidence="4 5" id="KW-0472">Membrane</keyword>
<dbReference type="PIRSF" id="PIRSF003299">
    <property type="entry name" value="VirB8_PtlE"/>
    <property type="match status" value="1"/>
</dbReference>
<keyword evidence="3 5" id="KW-1133">Transmembrane helix</keyword>
<reference evidence="7 8" key="1">
    <citation type="journal article" date="2021" name="Microb. Ecol.">
        <title>Candidatus Mesenet longicola: Novel Endosymbionts of Brontispa longissima that Induce Cytoplasmic Incompatibility.</title>
        <authorList>
            <person name="Takano S."/>
            <person name="Gotoh Y."/>
            <person name="Hayashi T."/>
        </authorList>
    </citation>
    <scope>NUCLEOTIDE SEQUENCE [LARGE SCALE GENOMIC DNA]</scope>
    <source>
        <strain evidence="7">L5</strain>
    </source>
</reference>
<keyword evidence="2 5" id="KW-0812">Transmembrane</keyword>
<evidence type="ECO:0000256" key="1">
    <source>
        <dbReference type="ARBA" id="ARBA00004167"/>
    </source>
</evidence>
<dbReference type="InterPro" id="IPR032710">
    <property type="entry name" value="NTF2-like_dom_sf"/>
</dbReference>
<evidence type="ECO:0000256" key="3">
    <source>
        <dbReference type="ARBA" id="ARBA00022989"/>
    </source>
</evidence>
<dbReference type="GO" id="GO:0016020">
    <property type="term" value="C:membrane"/>
    <property type="evidence" value="ECO:0007669"/>
    <property type="project" value="UniProtKB-SubCell"/>
</dbReference>
<organism evidence="7 8">
    <name type="scientific">Candidatus Mesenet longicola</name>
    <dbReference type="NCBI Taxonomy" id="1892558"/>
    <lineage>
        <taxon>Bacteria</taxon>
        <taxon>Pseudomonadati</taxon>
        <taxon>Pseudomonadota</taxon>
        <taxon>Alphaproteobacteria</taxon>
        <taxon>Rickettsiales</taxon>
        <taxon>Anaplasmataceae</taxon>
        <taxon>Candidatus Mesenet</taxon>
    </lineage>
</organism>
<comment type="subcellular location">
    <subcellularLocation>
        <location evidence="1">Membrane</location>
        <topology evidence="1">Single-pass membrane protein</topology>
    </subcellularLocation>
</comment>
<dbReference type="InterPro" id="IPR007430">
    <property type="entry name" value="VirB8"/>
</dbReference>
<evidence type="ECO:0000256" key="2">
    <source>
        <dbReference type="ARBA" id="ARBA00022692"/>
    </source>
</evidence>
<protein>
    <submittedName>
        <fullName evidence="7">Conjugal transfer protein TraJ</fullName>
    </submittedName>
</protein>